<accession>A0ABR7A6M7</accession>
<dbReference type="SUPFAM" id="SSF55874">
    <property type="entry name" value="ATPase domain of HSP90 chaperone/DNA topoisomerase II/histidine kinase"/>
    <property type="match status" value="1"/>
</dbReference>
<name>A0ABR7A6M7_9BURK</name>
<dbReference type="PROSITE" id="PS50109">
    <property type="entry name" value="HIS_KIN"/>
    <property type="match status" value="1"/>
</dbReference>
<dbReference type="SMART" id="SM00065">
    <property type="entry name" value="GAF"/>
    <property type="match status" value="2"/>
</dbReference>
<dbReference type="GO" id="GO:0016301">
    <property type="term" value="F:kinase activity"/>
    <property type="evidence" value="ECO:0007669"/>
    <property type="project" value="UniProtKB-KW"/>
</dbReference>
<dbReference type="EMBL" id="JACOGD010000006">
    <property type="protein sequence ID" value="MBC3932564.1"/>
    <property type="molecule type" value="Genomic_DNA"/>
</dbReference>
<dbReference type="InterPro" id="IPR003661">
    <property type="entry name" value="HisK_dim/P_dom"/>
</dbReference>
<keyword evidence="6" id="KW-1185">Reference proteome</keyword>
<dbReference type="PRINTS" id="PR00344">
    <property type="entry name" value="BCTRLSENSOR"/>
</dbReference>
<gene>
    <name evidence="5" type="ORF">H8K43_12825</name>
</gene>
<dbReference type="Pfam" id="PF13185">
    <property type="entry name" value="GAF_2"/>
    <property type="match status" value="1"/>
</dbReference>
<dbReference type="InterPro" id="IPR005467">
    <property type="entry name" value="His_kinase_dom"/>
</dbReference>
<dbReference type="Proteomes" id="UP000654304">
    <property type="component" value="Unassembled WGS sequence"/>
</dbReference>
<dbReference type="Gene3D" id="3.30.450.40">
    <property type="match status" value="2"/>
</dbReference>
<dbReference type="PANTHER" id="PTHR43065:SF42">
    <property type="entry name" value="TWO-COMPONENT SENSOR PPRA"/>
    <property type="match status" value="1"/>
</dbReference>
<feature type="domain" description="Histidine kinase" evidence="4">
    <location>
        <begin position="390"/>
        <end position="622"/>
    </location>
</feature>
<evidence type="ECO:0000256" key="3">
    <source>
        <dbReference type="ARBA" id="ARBA00022553"/>
    </source>
</evidence>
<dbReference type="InterPro" id="IPR004358">
    <property type="entry name" value="Sig_transdc_His_kin-like_C"/>
</dbReference>
<keyword evidence="5" id="KW-0418">Kinase</keyword>
<dbReference type="PANTHER" id="PTHR43065">
    <property type="entry name" value="SENSOR HISTIDINE KINASE"/>
    <property type="match status" value="1"/>
</dbReference>
<dbReference type="SUPFAM" id="SSF47384">
    <property type="entry name" value="Homodimeric domain of signal transducing histidine kinase"/>
    <property type="match status" value="1"/>
</dbReference>
<reference evidence="5 6" key="1">
    <citation type="submission" date="2020-08" db="EMBL/GenBank/DDBJ databases">
        <title>Novel species isolated from subtropical streams in China.</title>
        <authorList>
            <person name="Lu H."/>
        </authorList>
    </citation>
    <scope>NUCLEOTIDE SEQUENCE [LARGE SCALE GENOMIC DNA]</scope>
    <source>
        <strain evidence="5 6">CY22W</strain>
    </source>
</reference>
<dbReference type="InterPro" id="IPR036890">
    <property type="entry name" value="HATPase_C_sf"/>
</dbReference>
<keyword evidence="3" id="KW-0597">Phosphoprotein</keyword>
<evidence type="ECO:0000313" key="6">
    <source>
        <dbReference type="Proteomes" id="UP000654304"/>
    </source>
</evidence>
<dbReference type="InterPro" id="IPR003594">
    <property type="entry name" value="HATPase_dom"/>
</dbReference>
<evidence type="ECO:0000313" key="5">
    <source>
        <dbReference type="EMBL" id="MBC3932564.1"/>
    </source>
</evidence>
<organism evidence="5 6">
    <name type="scientific">Undibacterium curvum</name>
    <dbReference type="NCBI Taxonomy" id="2762294"/>
    <lineage>
        <taxon>Bacteria</taxon>
        <taxon>Pseudomonadati</taxon>
        <taxon>Pseudomonadota</taxon>
        <taxon>Betaproteobacteria</taxon>
        <taxon>Burkholderiales</taxon>
        <taxon>Oxalobacteraceae</taxon>
        <taxon>Undibacterium</taxon>
    </lineage>
</organism>
<keyword evidence="5" id="KW-0808">Transferase</keyword>
<dbReference type="SMART" id="SM00387">
    <property type="entry name" value="HATPase_c"/>
    <property type="match status" value="1"/>
</dbReference>
<dbReference type="InterPro" id="IPR036097">
    <property type="entry name" value="HisK_dim/P_sf"/>
</dbReference>
<evidence type="ECO:0000256" key="2">
    <source>
        <dbReference type="ARBA" id="ARBA00012438"/>
    </source>
</evidence>
<dbReference type="Gene3D" id="3.30.565.10">
    <property type="entry name" value="Histidine kinase-like ATPase, C-terminal domain"/>
    <property type="match status" value="1"/>
</dbReference>
<protein>
    <recommendedName>
        <fullName evidence="2">histidine kinase</fullName>
        <ecNumber evidence="2">2.7.13.3</ecNumber>
    </recommendedName>
</protein>
<evidence type="ECO:0000259" key="4">
    <source>
        <dbReference type="PROSITE" id="PS50109"/>
    </source>
</evidence>
<dbReference type="InterPro" id="IPR003018">
    <property type="entry name" value="GAF"/>
</dbReference>
<dbReference type="RefSeq" id="WP_186904202.1">
    <property type="nucleotide sequence ID" value="NZ_JACOGD010000006.1"/>
</dbReference>
<dbReference type="CDD" id="cd00082">
    <property type="entry name" value="HisKA"/>
    <property type="match status" value="1"/>
</dbReference>
<comment type="catalytic activity">
    <reaction evidence="1">
        <text>ATP + protein L-histidine = ADP + protein N-phospho-L-histidine.</text>
        <dbReference type="EC" id="2.7.13.3"/>
    </reaction>
</comment>
<dbReference type="EC" id="2.7.13.3" evidence="2"/>
<dbReference type="Pfam" id="PF02518">
    <property type="entry name" value="HATPase_c"/>
    <property type="match status" value="1"/>
</dbReference>
<proteinExistence type="predicted"/>
<dbReference type="InterPro" id="IPR029016">
    <property type="entry name" value="GAF-like_dom_sf"/>
</dbReference>
<dbReference type="Gene3D" id="1.10.287.130">
    <property type="match status" value="1"/>
</dbReference>
<dbReference type="SUPFAM" id="SSF55781">
    <property type="entry name" value="GAF domain-like"/>
    <property type="match status" value="2"/>
</dbReference>
<sequence>MSSLMQSLGRIMQSEAGLSSAMQQLLAMATDLLDTGYCAAWIQDNASGHFICRARQHAEAERCPVIEAADFPELTHLLSLANGTLQLDQADNARLTSEWSAICADLATPMLLVVPLTAHGNRIGAALFARAEGCDWDSAEQQLASQLCGLMQQKIVEDDFQKLQRELNQHVMHRTYELRLQTEELRQAQQLVQKLSEIGREITSSLDHNTIMSVVYQHLHSLIGAEVFAIGIYHADKQLIEFPGNILRGEAMRAYFRDVNDPDLLASYCVRERKEIFINNIFEEYPAYIGAAGLERLTDKKSYAEGQPLFVPASHIYVPLILKGKISGVIAIQSTQTHAFQPIHLDMAKTLSAYTAIAIDNADTYQQLAQAQKILVSQDKLAALGSLVAGVAHELNTPIGNSMLTASTLQEETQRFQVQLESSHLKRSDLQHFTQGLSEACELLMRNLHNASELVTSFKQVSADQTSQQRRQFHLAQTAQEVARTLQNSILKQGHHLTLEIPKDIVLDSYPGPLGQILTNLINNAMLHGFSGRSAGQMTICARMLSLSQVELLFTDDGAGIPAADLRRIFDPFFTTKLGQGGSGLGLSIVHNLVTTIMGGSIEVSSTPGHGTRFCLRLPLQAPTPVPSR</sequence>
<comment type="caution">
    <text evidence="5">The sequence shown here is derived from an EMBL/GenBank/DDBJ whole genome shotgun (WGS) entry which is preliminary data.</text>
</comment>
<evidence type="ECO:0000256" key="1">
    <source>
        <dbReference type="ARBA" id="ARBA00000085"/>
    </source>
</evidence>